<dbReference type="InterPro" id="IPR033468">
    <property type="entry name" value="Metaxin_GST"/>
</dbReference>
<sequence length="144" mass="16583">MLVTLEENTYWSLIYHSFVADLADTRTMSPLLGVMPFPLRFVMSWLFSHHIRRSLWSHGIGRHSREEIYSIAEKDLRAVSQLLGKKKFVMGNKPCLLDAAMFGLVSVFLWNAPNSPQAKLIRSELKNLEVHCLYHKRGLLSRLG</sequence>
<dbReference type="InterPro" id="IPR050931">
    <property type="entry name" value="Mito_Protein_Transport_Metaxin"/>
</dbReference>
<name>A0A9X0CTT8_9CNID</name>
<dbReference type="AlphaFoldDB" id="A0A9X0CTT8"/>
<comment type="caution">
    <text evidence="2">The sequence shown here is derived from an EMBL/GenBank/DDBJ whole genome shotgun (WGS) entry which is preliminary data.</text>
</comment>
<evidence type="ECO:0000313" key="3">
    <source>
        <dbReference type="Proteomes" id="UP001163046"/>
    </source>
</evidence>
<dbReference type="EMBL" id="MU826829">
    <property type="protein sequence ID" value="KAJ7373948.1"/>
    <property type="molecule type" value="Genomic_DNA"/>
</dbReference>
<dbReference type="PANTHER" id="PTHR12289:SF41">
    <property type="entry name" value="FAILED AXON CONNECTIONS-RELATED"/>
    <property type="match status" value="1"/>
</dbReference>
<dbReference type="GO" id="GO:0005737">
    <property type="term" value="C:cytoplasm"/>
    <property type="evidence" value="ECO:0007669"/>
    <property type="project" value="TreeGrafter"/>
</dbReference>
<gene>
    <name evidence="2" type="ORF">OS493_009275</name>
</gene>
<feature type="domain" description="Metaxin glutathione S-transferase" evidence="1">
    <location>
        <begin position="72"/>
        <end position="132"/>
    </location>
</feature>
<evidence type="ECO:0000313" key="2">
    <source>
        <dbReference type="EMBL" id="KAJ7373948.1"/>
    </source>
</evidence>
<keyword evidence="3" id="KW-1185">Reference proteome</keyword>
<dbReference type="SUPFAM" id="SSF47616">
    <property type="entry name" value="GST C-terminal domain-like"/>
    <property type="match status" value="1"/>
</dbReference>
<reference evidence="2" key="1">
    <citation type="submission" date="2023-01" db="EMBL/GenBank/DDBJ databases">
        <title>Genome assembly of the deep-sea coral Lophelia pertusa.</title>
        <authorList>
            <person name="Herrera S."/>
            <person name="Cordes E."/>
        </authorList>
    </citation>
    <scope>NUCLEOTIDE SEQUENCE</scope>
    <source>
        <strain evidence="2">USNM1676648</strain>
        <tissue evidence="2">Polyp</tissue>
    </source>
</reference>
<evidence type="ECO:0000259" key="1">
    <source>
        <dbReference type="Pfam" id="PF17171"/>
    </source>
</evidence>
<dbReference type="OrthoDB" id="5809458at2759"/>
<dbReference type="Pfam" id="PF17171">
    <property type="entry name" value="GST_C_6"/>
    <property type="match status" value="1"/>
</dbReference>
<organism evidence="2 3">
    <name type="scientific">Desmophyllum pertusum</name>
    <dbReference type="NCBI Taxonomy" id="174260"/>
    <lineage>
        <taxon>Eukaryota</taxon>
        <taxon>Metazoa</taxon>
        <taxon>Cnidaria</taxon>
        <taxon>Anthozoa</taxon>
        <taxon>Hexacorallia</taxon>
        <taxon>Scleractinia</taxon>
        <taxon>Caryophylliina</taxon>
        <taxon>Caryophylliidae</taxon>
        <taxon>Desmophyllum</taxon>
    </lineage>
</organism>
<proteinExistence type="predicted"/>
<dbReference type="InterPro" id="IPR036282">
    <property type="entry name" value="Glutathione-S-Trfase_C_sf"/>
</dbReference>
<protein>
    <recommendedName>
        <fullName evidence="1">Metaxin glutathione S-transferase domain-containing protein</fullName>
    </recommendedName>
</protein>
<dbReference type="CDD" id="cd03193">
    <property type="entry name" value="GST_C_Metaxin"/>
    <property type="match status" value="1"/>
</dbReference>
<accession>A0A9X0CTT8</accession>
<dbReference type="PANTHER" id="PTHR12289">
    <property type="entry name" value="METAXIN RELATED"/>
    <property type="match status" value="1"/>
</dbReference>
<dbReference type="Proteomes" id="UP001163046">
    <property type="component" value="Unassembled WGS sequence"/>
</dbReference>
<dbReference type="Gene3D" id="1.20.1050.10">
    <property type="match status" value="1"/>
</dbReference>